<comment type="similarity">
    <text evidence="1">Belongs to the ATP-dependent DNA ligase family.</text>
</comment>
<dbReference type="GO" id="GO:0006273">
    <property type="term" value="P:lagging strand elongation"/>
    <property type="evidence" value="ECO:0007669"/>
    <property type="project" value="TreeGrafter"/>
</dbReference>
<dbReference type="Gene3D" id="1.10.3260.10">
    <property type="entry name" value="DNA ligase, ATP-dependent, N-terminal domain"/>
    <property type="match status" value="1"/>
</dbReference>
<reference evidence="4" key="1">
    <citation type="submission" date="2019-09" db="EMBL/GenBank/DDBJ databases">
        <title>Draft genome information of white flower Hibiscus syriacus.</title>
        <authorList>
            <person name="Kim Y.-M."/>
        </authorList>
    </citation>
    <scope>NUCLEOTIDE SEQUENCE [LARGE SCALE GENOMIC DNA]</scope>
    <source>
        <strain evidence="4">YM2019G1</strain>
    </source>
</reference>
<organism evidence="4 5">
    <name type="scientific">Hibiscus syriacus</name>
    <name type="common">Rose of Sharon</name>
    <dbReference type="NCBI Taxonomy" id="106335"/>
    <lineage>
        <taxon>Eukaryota</taxon>
        <taxon>Viridiplantae</taxon>
        <taxon>Streptophyta</taxon>
        <taxon>Embryophyta</taxon>
        <taxon>Tracheophyta</taxon>
        <taxon>Spermatophyta</taxon>
        <taxon>Magnoliopsida</taxon>
        <taxon>eudicotyledons</taxon>
        <taxon>Gunneridae</taxon>
        <taxon>Pentapetalae</taxon>
        <taxon>rosids</taxon>
        <taxon>malvids</taxon>
        <taxon>Malvales</taxon>
        <taxon>Malvaceae</taxon>
        <taxon>Malvoideae</taxon>
        <taxon>Hibiscus</taxon>
    </lineage>
</organism>
<evidence type="ECO:0000313" key="5">
    <source>
        <dbReference type="Proteomes" id="UP000436088"/>
    </source>
</evidence>
<dbReference type="PANTHER" id="PTHR45674">
    <property type="entry name" value="DNA LIGASE 1/3 FAMILY MEMBER"/>
    <property type="match status" value="1"/>
</dbReference>
<dbReference type="AlphaFoldDB" id="A0A6A2X261"/>
<proteinExistence type="inferred from homology"/>
<dbReference type="EMBL" id="VEPZ02001541">
    <property type="protein sequence ID" value="KAE8668933.1"/>
    <property type="molecule type" value="Genomic_DNA"/>
</dbReference>
<dbReference type="GO" id="GO:0003677">
    <property type="term" value="F:DNA binding"/>
    <property type="evidence" value="ECO:0007669"/>
    <property type="project" value="InterPro"/>
</dbReference>
<dbReference type="SUPFAM" id="SSF117018">
    <property type="entry name" value="ATP-dependent DNA ligase DNA-binding domain"/>
    <property type="match status" value="1"/>
</dbReference>
<accession>A0A6A2X261</accession>
<gene>
    <name evidence="4" type="ORF">F3Y22_tig00112281pilonHSYRG00191</name>
</gene>
<dbReference type="InterPro" id="IPR036599">
    <property type="entry name" value="DNA_ligase_N_sf"/>
</dbReference>
<dbReference type="GO" id="GO:0003910">
    <property type="term" value="F:DNA ligase (ATP) activity"/>
    <property type="evidence" value="ECO:0007669"/>
    <property type="project" value="InterPro"/>
</dbReference>
<dbReference type="Proteomes" id="UP000436088">
    <property type="component" value="Unassembled WGS sequence"/>
</dbReference>
<name>A0A6A2X261_HIBSY</name>
<protein>
    <recommendedName>
        <fullName evidence="3">DNA ligase ATP-dependent N-terminal domain-containing protein</fullName>
    </recommendedName>
</protein>
<keyword evidence="5" id="KW-1185">Reference proteome</keyword>
<dbReference type="GO" id="GO:0006310">
    <property type="term" value="P:DNA recombination"/>
    <property type="evidence" value="ECO:0007669"/>
    <property type="project" value="InterPro"/>
</dbReference>
<evidence type="ECO:0000259" key="3">
    <source>
        <dbReference type="Pfam" id="PF04675"/>
    </source>
</evidence>
<evidence type="ECO:0000256" key="2">
    <source>
        <dbReference type="ARBA" id="ARBA00022598"/>
    </source>
</evidence>
<dbReference type="Pfam" id="PF04675">
    <property type="entry name" value="DNA_ligase_A_N"/>
    <property type="match status" value="1"/>
</dbReference>
<dbReference type="PANTHER" id="PTHR45674:SF9">
    <property type="entry name" value="DNA LIGASE 3"/>
    <property type="match status" value="1"/>
</dbReference>
<dbReference type="InterPro" id="IPR050191">
    <property type="entry name" value="ATP-dep_DNA_ligase"/>
</dbReference>
<comment type="caution">
    <text evidence="4">The sequence shown here is derived from an EMBL/GenBank/DDBJ whole genome shotgun (WGS) entry which is preliminary data.</text>
</comment>
<evidence type="ECO:0000313" key="4">
    <source>
        <dbReference type="EMBL" id="KAE8668933.1"/>
    </source>
</evidence>
<sequence length="211" mass="23121">MITCFFGKVSVAGSKGGRTGPEIEECPKGESTLSTDLTKSYLEKIDQFIQIINGNESSRDYVVTLLEKAQGDINKALDIYYSNPDVKHDENTENMVVSNKSAQFPCCTNDSPVSKNKHAPEEPTCIAYLSLRGQPVEHVSLLLSTSLLALSPEDVLPAVYLCTHKIITDHENIELNISGSLVTSALEEACGTNRSKIRDMHNDMGDLGRSR</sequence>
<feature type="domain" description="DNA ligase ATP-dependent N-terminal" evidence="3">
    <location>
        <begin position="145"/>
        <end position="208"/>
    </location>
</feature>
<dbReference type="GO" id="GO:0006281">
    <property type="term" value="P:DNA repair"/>
    <property type="evidence" value="ECO:0007669"/>
    <property type="project" value="InterPro"/>
</dbReference>
<dbReference type="InterPro" id="IPR012308">
    <property type="entry name" value="DNA_ligase_ATP-dep_N"/>
</dbReference>
<evidence type="ECO:0000256" key="1">
    <source>
        <dbReference type="ARBA" id="ARBA00007572"/>
    </source>
</evidence>
<keyword evidence="2" id="KW-0436">Ligase</keyword>